<evidence type="ECO:0008006" key="4">
    <source>
        <dbReference type="Google" id="ProtNLM"/>
    </source>
</evidence>
<protein>
    <recommendedName>
        <fullName evidence="4">Glycosyltransferase RgtA/B/C/D-like domain-containing protein</fullName>
    </recommendedName>
</protein>
<keyword evidence="1" id="KW-0472">Membrane</keyword>
<dbReference type="Proteomes" id="UP000316291">
    <property type="component" value="Unassembled WGS sequence"/>
</dbReference>
<reference evidence="2 3" key="1">
    <citation type="journal article" date="2015" name="Stand. Genomic Sci.">
        <title>Genomic Encyclopedia of Bacterial and Archaeal Type Strains, Phase III: the genomes of soil and plant-associated and newly described type strains.</title>
        <authorList>
            <person name="Whitman W.B."/>
            <person name="Woyke T."/>
            <person name="Klenk H.P."/>
            <person name="Zhou Y."/>
            <person name="Lilburn T.G."/>
            <person name="Beck B.J."/>
            <person name="De Vos P."/>
            <person name="Vandamme P."/>
            <person name="Eisen J.A."/>
            <person name="Garrity G."/>
            <person name="Hugenholtz P."/>
            <person name="Kyrpides N.C."/>
        </authorList>
    </citation>
    <scope>NUCLEOTIDE SEQUENCE [LARGE SCALE GENOMIC DNA]</scope>
    <source>
        <strain evidence="2 3">CGMCC 1.10948</strain>
    </source>
</reference>
<feature type="transmembrane region" description="Helical" evidence="1">
    <location>
        <begin position="288"/>
        <end position="308"/>
    </location>
</feature>
<feature type="transmembrane region" description="Helical" evidence="1">
    <location>
        <begin position="20"/>
        <end position="38"/>
    </location>
</feature>
<name>A0A562RWW0_9BRAD</name>
<feature type="transmembrane region" description="Helical" evidence="1">
    <location>
        <begin position="120"/>
        <end position="139"/>
    </location>
</feature>
<accession>A0A562RWW0</accession>
<evidence type="ECO:0000256" key="1">
    <source>
        <dbReference type="SAM" id="Phobius"/>
    </source>
</evidence>
<feature type="transmembrane region" description="Helical" evidence="1">
    <location>
        <begin position="151"/>
        <end position="170"/>
    </location>
</feature>
<evidence type="ECO:0000313" key="3">
    <source>
        <dbReference type="Proteomes" id="UP000316291"/>
    </source>
</evidence>
<comment type="caution">
    <text evidence="2">The sequence shown here is derived from an EMBL/GenBank/DDBJ whole genome shotgun (WGS) entry which is preliminary data.</text>
</comment>
<dbReference type="RefSeq" id="WP_018647210.1">
    <property type="nucleotide sequence ID" value="NZ_VLLA01000003.1"/>
</dbReference>
<feature type="transmembrane region" description="Helical" evidence="1">
    <location>
        <begin position="353"/>
        <end position="376"/>
    </location>
</feature>
<dbReference type="EMBL" id="VLLA01000003">
    <property type="protein sequence ID" value="TWI73597.1"/>
    <property type="molecule type" value="Genomic_DNA"/>
</dbReference>
<feature type="transmembrane region" description="Helical" evidence="1">
    <location>
        <begin position="494"/>
        <end position="516"/>
    </location>
</feature>
<feature type="transmembrane region" description="Helical" evidence="1">
    <location>
        <begin position="468"/>
        <end position="488"/>
    </location>
</feature>
<organism evidence="2 3">
    <name type="scientific">Bradyrhizobium huanghuaihaiense</name>
    <dbReference type="NCBI Taxonomy" id="990078"/>
    <lineage>
        <taxon>Bacteria</taxon>
        <taxon>Pseudomonadati</taxon>
        <taxon>Pseudomonadota</taxon>
        <taxon>Alphaproteobacteria</taxon>
        <taxon>Hyphomicrobiales</taxon>
        <taxon>Nitrobacteraceae</taxon>
        <taxon>Bradyrhizobium</taxon>
    </lineage>
</organism>
<feature type="transmembrane region" description="Helical" evidence="1">
    <location>
        <begin position="92"/>
        <end position="114"/>
    </location>
</feature>
<evidence type="ECO:0000313" key="2">
    <source>
        <dbReference type="EMBL" id="TWI73597.1"/>
    </source>
</evidence>
<feature type="transmembrane region" description="Helical" evidence="1">
    <location>
        <begin position="528"/>
        <end position="546"/>
    </location>
</feature>
<keyword evidence="3" id="KW-1185">Reference proteome</keyword>
<dbReference type="AlphaFoldDB" id="A0A562RWW0"/>
<feature type="transmembrane region" description="Helical" evidence="1">
    <location>
        <begin position="429"/>
        <end position="456"/>
    </location>
</feature>
<keyword evidence="1" id="KW-0812">Transmembrane</keyword>
<proteinExistence type="predicted"/>
<feature type="transmembrane region" description="Helical" evidence="1">
    <location>
        <begin position="258"/>
        <end position="276"/>
    </location>
</feature>
<feature type="transmembrane region" description="Helical" evidence="1">
    <location>
        <begin position="314"/>
        <end position="341"/>
    </location>
</feature>
<feature type="transmembrane region" description="Helical" evidence="1">
    <location>
        <begin position="58"/>
        <end position="80"/>
    </location>
</feature>
<dbReference type="OrthoDB" id="8170702at2"/>
<sequence length="750" mass="80957">MHFSRYLSWGGPRWQASARAALMTAPFLIAAFGLLVKIPPEVQFFSGGFLTAWNSLCLAILAPYVALAFVGMGALLVSPLADEDIYLDTADLLVLQFFGGAALCSLIGVCLGAAGLLFPWITVPFLTAIIACYLARQLARPSSGHWTPSTAAEWLLVGMLGLSALVLLLVKGVVLDATRGDIPQLYLPLLADLQNRHTLWLNPDEPKLFWFLLGRGHGADMLLVSFAGPMAHQVLSVVYLLSITALVHRIAARLTRGWILPGCATLIAMWSSFIGLETGRFHYETGAFLLFVCWGGLLYATTKVRVIFRALVPAVISIAIMIPQAAIIAAAFLMAGAGAGWFAHGPRGMVRPLVVAAIGLGTAALSLLVNQIYLGIAEVNPIGVFMPLINVERFRQISSLDLMVYVNNAQGIKYAGFSMLDVVAAAHRFWTVLSGLFFAANFWAYPVFIVACAALLGVRRPQGNGPFAIGLGLSLLAVVCLITLTSHGSLERMLAFRSVATPLIAIAVIVPLAGVFRRYRLQNHVGSLPAATIAICLAALVATVVARSQGEITRARVGGALAYVTGRIGLVGTSPSFDDLDPRRCLEVSRHVPSGWHILPVNSALRFLPTCAESPLLPSGRVVDTLHPVFLPDYGDVLLGPPPLSIAALRRHEVNAFYIESNRLDFWAHGQSPLFDPDSMQRNLDVLHVGADYILLTWKGLGVQMSDAQVAAITELRNRSRVTGGSKEYWEGIAVLAAWRSRQHSTKHEE</sequence>
<gene>
    <name evidence="2" type="ORF">IQ16_01735</name>
</gene>
<keyword evidence="1" id="KW-1133">Transmembrane helix</keyword>